<evidence type="ECO:0000256" key="1">
    <source>
        <dbReference type="SAM" id="SignalP"/>
    </source>
</evidence>
<feature type="chain" id="PRO_5041348702" description="Peptidase M13 N-terminal domain-containing protein" evidence="1">
    <location>
        <begin position="21"/>
        <end position="442"/>
    </location>
</feature>
<dbReference type="EMBL" id="CATQJL010000316">
    <property type="protein sequence ID" value="CAJ0605468.1"/>
    <property type="molecule type" value="Genomic_DNA"/>
</dbReference>
<organism evidence="2 3">
    <name type="scientific">Cylicocyclus nassatus</name>
    <name type="common">Nematode worm</name>
    <dbReference type="NCBI Taxonomy" id="53992"/>
    <lineage>
        <taxon>Eukaryota</taxon>
        <taxon>Metazoa</taxon>
        <taxon>Ecdysozoa</taxon>
        <taxon>Nematoda</taxon>
        <taxon>Chromadorea</taxon>
        <taxon>Rhabditida</taxon>
        <taxon>Rhabditina</taxon>
        <taxon>Rhabditomorpha</taxon>
        <taxon>Strongyloidea</taxon>
        <taxon>Strongylidae</taxon>
        <taxon>Cylicocyclus</taxon>
    </lineage>
</organism>
<evidence type="ECO:0000313" key="3">
    <source>
        <dbReference type="Proteomes" id="UP001176961"/>
    </source>
</evidence>
<proteinExistence type="predicted"/>
<evidence type="ECO:0008006" key="4">
    <source>
        <dbReference type="Google" id="ProtNLM"/>
    </source>
</evidence>
<keyword evidence="1" id="KW-0732">Signal</keyword>
<keyword evidence="3" id="KW-1185">Reference proteome</keyword>
<feature type="signal peptide" evidence="1">
    <location>
        <begin position="1"/>
        <end position="20"/>
    </location>
</feature>
<reference evidence="2" key="1">
    <citation type="submission" date="2023-07" db="EMBL/GenBank/DDBJ databases">
        <authorList>
            <consortium name="CYATHOMIX"/>
        </authorList>
    </citation>
    <scope>NUCLEOTIDE SEQUENCE</scope>
    <source>
        <strain evidence="2">N/A</strain>
    </source>
</reference>
<name>A0AA36H8F9_CYLNA</name>
<dbReference type="AlphaFoldDB" id="A0AA36H8F9"/>
<comment type="caution">
    <text evidence="2">The sequence shown here is derived from an EMBL/GenBank/DDBJ whole genome shotgun (WGS) entry which is preliminary data.</text>
</comment>
<protein>
    <recommendedName>
        <fullName evidence="4">Peptidase M13 N-terminal domain-containing protein</fullName>
    </recommendedName>
</protein>
<evidence type="ECO:0000313" key="2">
    <source>
        <dbReference type="EMBL" id="CAJ0605468.1"/>
    </source>
</evidence>
<gene>
    <name evidence="2" type="ORF">CYNAS_LOCUS17451</name>
</gene>
<dbReference type="Proteomes" id="UP001176961">
    <property type="component" value="Unassembled WGS sequence"/>
</dbReference>
<accession>A0AA36H8F9</accession>
<sequence length="442" mass="51613">MNIVHLKLLLLCNVLATCFGRLPLEDISKESVSPCDNYYQYACSQGQYTMLRETLIDDLNRKLDEEISLLPDCGAAFENVVLKNEKLEREDFYKELLKRCNETNFLQTFRLMAYEEIDEIPPEGYFTCEETASLIVDIVMRDDRESTGDLVEVVRKVRDFVALDNLREKDALMSEAFRKSRKLFEAIRGRYLNFINSTTNLHPNAWYEKAESLTVEFPMRIKKFFTTDTLELFNNEYNYCLERILDVDSRERTFCFSRAWRIARGWTPLSRNMEEFVHNLRGLDVNEHDGHVYVRPAYVMLLSNAFMSRDYAEEPVIMGSLGFEIIREVTRASYNIPVVTRRCFQKLRNFGEFTADPMDEQGESNYIYNIIALRAIQTALPDSTDEKDLKLLLSVSPLINCADEHRSLMVNHIFARNMDFQKIFDCDETAAMVMSQEKCDLL</sequence>